<reference evidence="2" key="1">
    <citation type="thesis" date="2020" institute="ProQuest LLC" country="789 East Eisenhower Parkway, Ann Arbor, MI, USA">
        <title>Comparative Genomics and Chromosome Evolution.</title>
        <authorList>
            <person name="Mudd A.B."/>
        </authorList>
    </citation>
    <scope>NUCLEOTIDE SEQUENCE</scope>
    <source>
        <strain evidence="2">237g6f4</strain>
        <tissue evidence="2">Blood</tissue>
    </source>
</reference>
<evidence type="ECO:0000313" key="2">
    <source>
        <dbReference type="EMBL" id="KAG8537984.1"/>
    </source>
</evidence>
<feature type="compositionally biased region" description="Basic and acidic residues" evidence="1">
    <location>
        <begin position="208"/>
        <end position="233"/>
    </location>
</feature>
<feature type="region of interest" description="Disordered" evidence="1">
    <location>
        <begin position="203"/>
        <end position="233"/>
    </location>
</feature>
<feature type="region of interest" description="Disordered" evidence="1">
    <location>
        <begin position="1"/>
        <end position="27"/>
    </location>
</feature>
<proteinExistence type="predicted"/>
<dbReference type="EMBL" id="WNYA01024748">
    <property type="protein sequence ID" value="KAG8537984.1"/>
    <property type="molecule type" value="Genomic_DNA"/>
</dbReference>
<feature type="region of interest" description="Disordered" evidence="1">
    <location>
        <begin position="251"/>
        <end position="294"/>
    </location>
</feature>
<sequence length="294" mass="31111">MEQECVSPISAVRKTPNTGPRDCPGKKTCLEEEAASPHVQDSSPAPTSLFLCETVKWISEPVDSSYSALSGLQKVVNGFSQMSCVSPFSAVSTPVSEGTLEGGTQQRSDARAQDLVSSTLSGQKNVNNGVPDALSPLTVASNVSSESDAAPTTKSRYEMSLKSSSDGQRAAAIAAARHNDSDQSHGSSRSHCIDLTTEEEPLCGKSRASAERKQKIREDGTSSRPRNVLDIKAGHPGSSCVPCNQLIDLTEEEETVTKPKVSSTEEPGKSTRTGNRRSWGSHTGIGAAHTTHNK</sequence>
<protein>
    <submittedName>
        <fullName evidence="2">Uncharacterized protein</fullName>
    </submittedName>
</protein>
<evidence type="ECO:0000256" key="1">
    <source>
        <dbReference type="SAM" id="MobiDB-lite"/>
    </source>
</evidence>
<name>A0AAV6YKJ0_ENGPU</name>
<feature type="region of interest" description="Disordered" evidence="1">
    <location>
        <begin position="141"/>
        <end position="190"/>
    </location>
</feature>
<organism evidence="2 3">
    <name type="scientific">Engystomops pustulosus</name>
    <name type="common">Tungara frog</name>
    <name type="synonym">Physalaemus pustulosus</name>
    <dbReference type="NCBI Taxonomy" id="76066"/>
    <lineage>
        <taxon>Eukaryota</taxon>
        <taxon>Metazoa</taxon>
        <taxon>Chordata</taxon>
        <taxon>Craniata</taxon>
        <taxon>Vertebrata</taxon>
        <taxon>Euteleostomi</taxon>
        <taxon>Amphibia</taxon>
        <taxon>Batrachia</taxon>
        <taxon>Anura</taxon>
        <taxon>Neobatrachia</taxon>
        <taxon>Hyloidea</taxon>
        <taxon>Leptodactylidae</taxon>
        <taxon>Leiuperinae</taxon>
        <taxon>Engystomops</taxon>
    </lineage>
</organism>
<gene>
    <name evidence="2" type="ORF">GDO81_023471</name>
</gene>
<feature type="compositionally biased region" description="Polar residues" evidence="1">
    <location>
        <begin position="141"/>
        <end position="154"/>
    </location>
</feature>
<keyword evidence="3" id="KW-1185">Reference proteome</keyword>
<evidence type="ECO:0000313" key="3">
    <source>
        <dbReference type="Proteomes" id="UP000824782"/>
    </source>
</evidence>
<accession>A0AAV6YKJ0</accession>
<comment type="caution">
    <text evidence="2">The sequence shown here is derived from an EMBL/GenBank/DDBJ whole genome shotgun (WGS) entry which is preliminary data.</text>
</comment>
<dbReference type="Proteomes" id="UP000824782">
    <property type="component" value="Unassembled WGS sequence"/>
</dbReference>
<feature type="compositionally biased region" description="Polar residues" evidence="1">
    <location>
        <begin position="260"/>
        <end position="281"/>
    </location>
</feature>
<dbReference type="AlphaFoldDB" id="A0AAV6YKJ0"/>